<dbReference type="AlphaFoldDB" id="A0A1G6HSJ2"/>
<reference evidence="2 3" key="1">
    <citation type="submission" date="2016-06" db="EMBL/GenBank/DDBJ databases">
        <authorList>
            <person name="Olsen C.W."/>
            <person name="Carey S."/>
            <person name="Hinshaw L."/>
            <person name="Karasin A.I."/>
        </authorList>
    </citation>
    <scope>NUCLEOTIDE SEQUENCE [LARGE SCALE GENOMIC DNA]</scope>
    <source>
        <strain evidence="2 3">LZ-22</strain>
    </source>
</reference>
<evidence type="ECO:0008006" key="4">
    <source>
        <dbReference type="Google" id="ProtNLM"/>
    </source>
</evidence>
<proteinExistence type="predicted"/>
<accession>A0A1G6HSJ2</accession>
<dbReference type="EMBL" id="FMYF01000012">
    <property type="protein sequence ID" value="SDB97123.1"/>
    <property type="molecule type" value="Genomic_DNA"/>
</dbReference>
<evidence type="ECO:0000313" key="2">
    <source>
        <dbReference type="EMBL" id="SDB97123.1"/>
    </source>
</evidence>
<evidence type="ECO:0000313" key="3">
    <source>
        <dbReference type="Proteomes" id="UP000199086"/>
    </source>
</evidence>
<organism evidence="2 3">
    <name type="scientific">Raineyella antarctica</name>
    <dbReference type="NCBI Taxonomy" id="1577474"/>
    <lineage>
        <taxon>Bacteria</taxon>
        <taxon>Bacillati</taxon>
        <taxon>Actinomycetota</taxon>
        <taxon>Actinomycetes</taxon>
        <taxon>Propionibacteriales</taxon>
        <taxon>Propionibacteriaceae</taxon>
        <taxon>Raineyella</taxon>
    </lineage>
</organism>
<keyword evidence="3" id="KW-1185">Reference proteome</keyword>
<sequence>MDEPLFDPPPDDEPGEPPAADPTTYDPAFFEPHQPPALGDLMEGGCMVREGPDAPPRAVTPGYGLPEDPADHIVQLREVEALARFAEIRRVALVADLVEAAPPVERERVVGCGGEGTPDVPEFLPMEIGAALGMATERARLLVSDALDLKWRHPRLWNRMVEGDMPPWRALTVARMCHGLTLFQVTRIDDAVGDELPDLAWARARRLVEGEIAAADPVAAAERERARLNRRHVGVGLRLGATGAMDLFGVLDVADARQLDATLARMSEDLAKAGDESDLDARRARALGLLACGGLQGAAPVVHLYLHAWADGEVARLEGHGPLPVGELGRLLERCTVRFTRVIDHRESVPTDAYEVPPRMREQLNLAQPYEVSPFGSVRARHSDMDHTVPFAMGGETAPHNLGPLGRASHRARTHGGYALSQPTPGRWQWRTPRGQCFEVTNRGTRRLPG</sequence>
<feature type="compositionally biased region" description="Acidic residues" evidence="1">
    <location>
        <begin position="1"/>
        <end position="15"/>
    </location>
</feature>
<dbReference type="RefSeq" id="WP_092613088.1">
    <property type="nucleotide sequence ID" value="NZ_FMYF01000012.1"/>
</dbReference>
<protein>
    <recommendedName>
        <fullName evidence="4">DUF222 domain-containing protein</fullName>
    </recommendedName>
</protein>
<dbReference type="STRING" id="1577474.GA0111570_11271"/>
<name>A0A1G6HSJ2_9ACTN</name>
<dbReference type="Proteomes" id="UP000199086">
    <property type="component" value="Unassembled WGS sequence"/>
</dbReference>
<evidence type="ECO:0000256" key="1">
    <source>
        <dbReference type="SAM" id="MobiDB-lite"/>
    </source>
</evidence>
<feature type="region of interest" description="Disordered" evidence="1">
    <location>
        <begin position="1"/>
        <end position="55"/>
    </location>
</feature>
<dbReference type="OrthoDB" id="3790359at2"/>
<gene>
    <name evidence="2" type="ORF">GA0111570_11271</name>
</gene>